<name>A0A4R3YMZ7_9GAMM</name>
<evidence type="ECO:0000313" key="13">
    <source>
        <dbReference type="Proteomes" id="UP000295719"/>
    </source>
</evidence>
<evidence type="ECO:0000256" key="4">
    <source>
        <dbReference type="ARBA" id="ARBA00022533"/>
    </source>
</evidence>
<dbReference type="Proteomes" id="UP000295719">
    <property type="component" value="Unassembled WGS sequence"/>
</dbReference>
<dbReference type="CDD" id="cd04300">
    <property type="entry name" value="GT35_Glycogen_Phosphorylase"/>
    <property type="match status" value="1"/>
</dbReference>
<keyword evidence="4" id="KW-0021">Allosteric enzyme</keyword>
<dbReference type="NCBIfam" id="NF011561">
    <property type="entry name" value="PRK14985.1"/>
    <property type="match status" value="1"/>
</dbReference>
<evidence type="ECO:0000256" key="1">
    <source>
        <dbReference type="ARBA" id="ARBA00001275"/>
    </source>
</evidence>
<evidence type="ECO:0000256" key="3">
    <source>
        <dbReference type="ARBA" id="ARBA00006047"/>
    </source>
</evidence>
<accession>A0A4R3YMZ7</accession>
<dbReference type="InterPro" id="IPR011833">
    <property type="entry name" value="Glycg_phsphrylas"/>
</dbReference>
<evidence type="ECO:0000256" key="2">
    <source>
        <dbReference type="ARBA" id="ARBA00001933"/>
    </source>
</evidence>
<keyword evidence="13" id="KW-1185">Reference proteome</keyword>
<dbReference type="PANTHER" id="PTHR11468:SF25">
    <property type="entry name" value="MALTODEXTRIN PHOSPHORYLASE"/>
    <property type="match status" value="1"/>
</dbReference>
<dbReference type="InterPro" id="IPR035090">
    <property type="entry name" value="Pyridoxal_P_attach_site"/>
</dbReference>
<comment type="catalytic activity">
    <reaction evidence="1 11">
        <text>[(1-&gt;4)-alpha-D-glucosyl](n) + phosphate = [(1-&gt;4)-alpha-D-glucosyl](n-1) + alpha-D-glucose 1-phosphate</text>
        <dbReference type="Rhea" id="RHEA:41732"/>
        <dbReference type="Rhea" id="RHEA-COMP:9584"/>
        <dbReference type="Rhea" id="RHEA-COMP:9586"/>
        <dbReference type="ChEBI" id="CHEBI:15444"/>
        <dbReference type="ChEBI" id="CHEBI:43474"/>
        <dbReference type="ChEBI" id="CHEBI:58601"/>
        <dbReference type="EC" id="2.4.1.1"/>
    </reaction>
</comment>
<dbReference type="RefSeq" id="WP_131866432.1">
    <property type="nucleotide sequence ID" value="NZ_SMCR01000008.1"/>
</dbReference>
<evidence type="ECO:0000256" key="10">
    <source>
        <dbReference type="PIRSR" id="PIRSR000460-1"/>
    </source>
</evidence>
<dbReference type="GO" id="GO:0005737">
    <property type="term" value="C:cytoplasm"/>
    <property type="evidence" value="ECO:0007669"/>
    <property type="project" value="TreeGrafter"/>
</dbReference>
<protein>
    <recommendedName>
        <fullName evidence="11">Alpha-1,4 glucan phosphorylase</fullName>
        <ecNumber evidence="11">2.4.1.1</ecNumber>
    </recommendedName>
</protein>
<keyword evidence="6 11" id="KW-0808">Transferase</keyword>
<evidence type="ECO:0000256" key="5">
    <source>
        <dbReference type="ARBA" id="ARBA00022676"/>
    </source>
</evidence>
<comment type="cofactor">
    <cofactor evidence="2 11">
        <name>pyridoxal 5'-phosphate</name>
        <dbReference type="ChEBI" id="CHEBI:597326"/>
    </cofactor>
</comment>
<reference evidence="12 13" key="1">
    <citation type="submission" date="2019-03" db="EMBL/GenBank/DDBJ databases">
        <title>Genomic Encyclopedia of Type Strains, Phase IV (KMG-IV): sequencing the most valuable type-strain genomes for metagenomic binning, comparative biology and taxonomic classification.</title>
        <authorList>
            <person name="Goeker M."/>
        </authorList>
    </citation>
    <scope>NUCLEOTIDE SEQUENCE [LARGE SCALE GENOMIC DNA]</scope>
    <source>
        <strain evidence="12 13">DSM 19580</strain>
    </source>
</reference>
<dbReference type="InterPro" id="IPR000811">
    <property type="entry name" value="Glyco_trans_35"/>
</dbReference>
<keyword evidence="5 11" id="KW-0328">Glycosyltransferase</keyword>
<keyword evidence="7 10" id="KW-0663">Pyridoxal phosphate</keyword>
<dbReference type="GO" id="GO:0005980">
    <property type="term" value="P:glycogen catabolic process"/>
    <property type="evidence" value="ECO:0007669"/>
    <property type="project" value="TreeGrafter"/>
</dbReference>
<evidence type="ECO:0000313" key="12">
    <source>
        <dbReference type="EMBL" id="TCV93681.1"/>
    </source>
</evidence>
<dbReference type="PROSITE" id="PS00102">
    <property type="entry name" value="PHOSPHORYLASE"/>
    <property type="match status" value="1"/>
</dbReference>
<dbReference type="OrthoDB" id="7229284at2"/>
<sequence>MPKIKLDKAAFQAALDRQWQRLGLSRAEEMTSWQWWQVVSGAANELILARPLPQALKNNPRHVNYLSMEFLIGRLTGNNLINLGWYDTVQKILAGYHISLTDILEQEIDPALGNGGLGRLAACYMDSMATVGQSAIGYGLNYQYGLFRQRFTDGRQDETPDNWHREIYPWFRRNPSLTVQVGLGGKLHKNDRGDTVWQPAYLLQGEAWDLPVVGYDNGVVLPLRLWQATHPHPFNLQKFNDGRFLKAEQAGIDAAKLTKVLYPNDNHQEGKQLRLMQQYFQCACAMADILRRHHLAGRTIHSLPDHEVIQLNDTHPAIAIPELLRLLIDEHQLSWEEAWKITCRTFAYTNHTLMPEALECWHEKLMRTLLPRHFAIIRRINAEFKILVQQHWPDDEAVWAKVAVHYDKQVRMANLCVVCGFAVNGVAALHSDLVKSDLFPQYYALWPEKFHNVTNGITPRRWLKQCNPALARLIDDTIGKSWITRLENLRQLEPFADDAAFRDRFRQIKFDNKLKLAAKVKTLTAITINPEALFDVQIKRLHEYKRQHLNLLHILSLYRQLRDNPSLDIVPRVFLFGAKAAPGYALAKNIIFAINQLAEKINNDKKISDRLQVVFLPDYRVTVAEWMIPAADLSEQISTAGKEASGTGNMKLSLNGALTIGTLDGANVEIAEQVGDDHIFIFGHTVEQVKALLASRYQPADVLKKDKALKGLLNELGSGRYSDKDKQAFDLLLQSLQQGGDPYLVLADFASYCSAQQQVDALYRRPDDWTRSAILNTARVGFFSSDRSIRDYQQHIWQARR</sequence>
<proteinExistence type="inferred from homology"/>
<dbReference type="EC" id="2.4.1.1" evidence="11"/>
<dbReference type="PANTHER" id="PTHR11468">
    <property type="entry name" value="GLYCOGEN PHOSPHORYLASE"/>
    <property type="match status" value="1"/>
</dbReference>
<comment type="similarity">
    <text evidence="3 11">Belongs to the glycogen phosphorylase family.</text>
</comment>
<feature type="modified residue" description="N6-(pyridoxal phosphate)lysine" evidence="10">
    <location>
        <position position="651"/>
    </location>
</feature>
<dbReference type="PIRSF" id="PIRSF000460">
    <property type="entry name" value="Pprylas_GlgP"/>
    <property type="match status" value="1"/>
</dbReference>
<dbReference type="FunFam" id="3.40.50.2000:FF:000003">
    <property type="entry name" value="Alpha-1,4 glucan phosphorylase"/>
    <property type="match status" value="1"/>
</dbReference>
<dbReference type="Pfam" id="PF00343">
    <property type="entry name" value="Phosphorylase"/>
    <property type="match status" value="1"/>
</dbReference>
<evidence type="ECO:0000256" key="6">
    <source>
        <dbReference type="ARBA" id="ARBA00022679"/>
    </source>
</evidence>
<evidence type="ECO:0000256" key="11">
    <source>
        <dbReference type="RuleBase" id="RU000587"/>
    </source>
</evidence>
<evidence type="ECO:0000256" key="7">
    <source>
        <dbReference type="ARBA" id="ARBA00022898"/>
    </source>
</evidence>
<dbReference type="SUPFAM" id="SSF53756">
    <property type="entry name" value="UDP-Glycosyltransferase/glycogen phosphorylase"/>
    <property type="match status" value="1"/>
</dbReference>
<evidence type="ECO:0000256" key="8">
    <source>
        <dbReference type="ARBA" id="ARBA00023277"/>
    </source>
</evidence>
<comment type="function">
    <text evidence="9">Phosphorylase is an important allosteric enzyme in carbohydrate metabolism. Enzymes from different sources differ in their regulatory mechanisms and in their natural substrates. However, all known phosphorylases share catalytic and structural properties.</text>
</comment>
<comment type="caution">
    <text evidence="12">The sequence shown here is derived from an EMBL/GenBank/DDBJ whole genome shotgun (WGS) entry which is preliminary data.</text>
</comment>
<dbReference type="GO" id="GO:0008184">
    <property type="term" value="F:glycogen phosphorylase activity"/>
    <property type="evidence" value="ECO:0007669"/>
    <property type="project" value="InterPro"/>
</dbReference>
<keyword evidence="8 11" id="KW-0119">Carbohydrate metabolism</keyword>
<dbReference type="AlphaFoldDB" id="A0A4R3YMZ7"/>
<dbReference type="EMBL" id="SMCR01000008">
    <property type="protein sequence ID" value="TCV93681.1"/>
    <property type="molecule type" value="Genomic_DNA"/>
</dbReference>
<dbReference type="GO" id="GO:0030170">
    <property type="term" value="F:pyridoxal phosphate binding"/>
    <property type="evidence" value="ECO:0007669"/>
    <property type="project" value="InterPro"/>
</dbReference>
<dbReference type="FunFam" id="3.40.50.2000:FF:000807">
    <property type="entry name" value="Alpha-glucan phosphorylase 2, cytosolic"/>
    <property type="match status" value="1"/>
</dbReference>
<comment type="function">
    <text evidence="11">Allosteric enzyme that catalyzes the rate-limiting step in glycogen catabolism, the phosphorolytic cleavage of glycogen to produce glucose-1-phosphate, and plays a central role in maintaining cellular and organismal glucose homeostasis.</text>
</comment>
<organism evidence="12 13">
    <name type="scientific">Biostraticola tofi</name>
    <dbReference type="NCBI Taxonomy" id="466109"/>
    <lineage>
        <taxon>Bacteria</taxon>
        <taxon>Pseudomonadati</taxon>
        <taxon>Pseudomonadota</taxon>
        <taxon>Gammaproteobacteria</taxon>
        <taxon>Enterobacterales</taxon>
        <taxon>Bruguierivoracaceae</taxon>
        <taxon>Biostraticola</taxon>
    </lineage>
</organism>
<evidence type="ECO:0000256" key="9">
    <source>
        <dbReference type="ARBA" id="ARBA00025174"/>
    </source>
</evidence>
<dbReference type="NCBIfam" id="TIGR02093">
    <property type="entry name" value="P_ylase"/>
    <property type="match status" value="1"/>
</dbReference>
<dbReference type="Gene3D" id="3.40.50.2000">
    <property type="entry name" value="Glycogen Phosphorylase B"/>
    <property type="match status" value="2"/>
</dbReference>
<gene>
    <name evidence="12" type="ORF">EDC52_10863</name>
</gene>